<accession>A0A4S3PVV0</accession>
<comment type="caution">
    <text evidence="2">The sequence shown here is derived from an EMBL/GenBank/DDBJ whole genome shotgun (WGS) entry which is preliminary data.</text>
</comment>
<dbReference type="InterPro" id="IPR013785">
    <property type="entry name" value="Aldolase_TIM"/>
</dbReference>
<sequence>MLKEAVKKKLHEGTVIPAHPLALTKERRLEEAGQRALTRYYIDAGVGGIAVGVHTTQFEIRDPEINLYQQVLSLAIEETKNANIPAGFIKIAGICGPTEQAISEATFSKGIGYDLGLLSMGGLNHLSEEDLLERAEKVADIIPIFGFYLQPAVGGRIFSYEFWERFASIPNVYAIKIAPFDRYCSIDVVRAVCHSPRNEEIALYTGNDDNIINDLLTTFEFPVGNKVVEKKIVGGLLGHWSIWTKRVVETFEEIKTVRDQESIPKKLLTLGQQITDANAAIFDSRNSFKGSIAGINEILARQGLLQGNWCLVDREVLSPGQAEELDRIYTSYPHLHDDEFVKENLSKWLSK</sequence>
<dbReference type="STRING" id="1033734.GCA_000285535_00309"/>
<name>A0A4S3PVV0_9BACI</name>
<dbReference type="Proteomes" id="UP000306477">
    <property type="component" value="Unassembled WGS sequence"/>
</dbReference>
<dbReference type="PANTHER" id="PTHR12128:SF51">
    <property type="entry name" value="BLL4205 PROTEIN"/>
    <property type="match status" value="1"/>
</dbReference>
<dbReference type="GO" id="GO:0008840">
    <property type="term" value="F:4-hydroxy-tetrahydrodipicolinate synthase activity"/>
    <property type="evidence" value="ECO:0007669"/>
    <property type="project" value="TreeGrafter"/>
</dbReference>
<keyword evidence="1" id="KW-0456">Lyase</keyword>
<organism evidence="2 3">
    <name type="scientific">Bacillus timonensis</name>
    <dbReference type="NCBI Taxonomy" id="1033734"/>
    <lineage>
        <taxon>Bacteria</taxon>
        <taxon>Bacillati</taxon>
        <taxon>Bacillota</taxon>
        <taxon>Bacilli</taxon>
        <taxon>Bacillales</taxon>
        <taxon>Bacillaceae</taxon>
        <taxon>Bacillus</taxon>
    </lineage>
</organism>
<dbReference type="SMART" id="SM01130">
    <property type="entry name" value="DHDPS"/>
    <property type="match status" value="1"/>
</dbReference>
<dbReference type="Gene3D" id="3.20.20.70">
    <property type="entry name" value="Aldolase class I"/>
    <property type="match status" value="1"/>
</dbReference>
<keyword evidence="3" id="KW-1185">Reference proteome</keyword>
<dbReference type="RefSeq" id="WP_136378838.1">
    <property type="nucleotide sequence ID" value="NZ_SLUB01000008.1"/>
</dbReference>
<dbReference type="EMBL" id="SLUB01000008">
    <property type="protein sequence ID" value="THE13605.1"/>
    <property type="molecule type" value="Genomic_DNA"/>
</dbReference>
<proteinExistence type="predicted"/>
<evidence type="ECO:0000313" key="3">
    <source>
        <dbReference type="Proteomes" id="UP000306477"/>
    </source>
</evidence>
<gene>
    <name evidence="2" type="ORF">E1I69_06740</name>
</gene>
<dbReference type="InterPro" id="IPR002220">
    <property type="entry name" value="DapA-like"/>
</dbReference>
<dbReference type="PANTHER" id="PTHR12128">
    <property type="entry name" value="DIHYDRODIPICOLINATE SYNTHASE"/>
    <property type="match status" value="1"/>
</dbReference>
<dbReference type="OrthoDB" id="9770698at2"/>
<protein>
    <submittedName>
        <fullName evidence="2">Dihydrodipicolinate synthase family protein</fullName>
    </submittedName>
</protein>
<evidence type="ECO:0000313" key="2">
    <source>
        <dbReference type="EMBL" id="THE13605.1"/>
    </source>
</evidence>
<reference evidence="2 3" key="1">
    <citation type="journal article" date="2019" name="Indoor Air">
        <title>Impacts of indoor surface finishes on bacterial viability.</title>
        <authorList>
            <person name="Hu J."/>
            <person name="Maamar S.B."/>
            <person name="Glawe A.J."/>
            <person name="Gottel N."/>
            <person name="Gilbert J.A."/>
            <person name="Hartmann E.M."/>
        </authorList>
    </citation>
    <scope>NUCLEOTIDE SEQUENCE [LARGE SCALE GENOMIC DNA]</scope>
    <source>
        <strain evidence="2 3">AF060A6</strain>
    </source>
</reference>
<dbReference type="AlphaFoldDB" id="A0A4S3PVV0"/>
<evidence type="ECO:0000256" key="1">
    <source>
        <dbReference type="ARBA" id="ARBA00023239"/>
    </source>
</evidence>
<dbReference type="SUPFAM" id="SSF51569">
    <property type="entry name" value="Aldolase"/>
    <property type="match status" value="1"/>
</dbReference>